<feature type="domain" description="Vps41 C-terminal RING finger" evidence="1">
    <location>
        <begin position="178"/>
        <end position="214"/>
    </location>
</feature>
<dbReference type="GO" id="GO:0016236">
    <property type="term" value="P:macroautophagy"/>
    <property type="evidence" value="ECO:0007669"/>
    <property type="project" value="TreeGrafter"/>
</dbReference>
<accession>A0A843VNL4</accession>
<keyword evidence="3" id="KW-1185">Reference proteome</keyword>
<gene>
    <name evidence="2" type="ORF">Taro_030246</name>
</gene>
<dbReference type="Pfam" id="PF23555">
    <property type="entry name" value="zf-RING_Vps41"/>
    <property type="match status" value="1"/>
</dbReference>
<dbReference type="GO" id="GO:0006623">
    <property type="term" value="P:protein targeting to vacuole"/>
    <property type="evidence" value="ECO:0007669"/>
    <property type="project" value="InterPro"/>
</dbReference>
<organism evidence="2 3">
    <name type="scientific">Colocasia esculenta</name>
    <name type="common">Wild taro</name>
    <name type="synonym">Arum esculentum</name>
    <dbReference type="NCBI Taxonomy" id="4460"/>
    <lineage>
        <taxon>Eukaryota</taxon>
        <taxon>Viridiplantae</taxon>
        <taxon>Streptophyta</taxon>
        <taxon>Embryophyta</taxon>
        <taxon>Tracheophyta</taxon>
        <taxon>Spermatophyta</taxon>
        <taxon>Magnoliopsida</taxon>
        <taxon>Liliopsida</taxon>
        <taxon>Araceae</taxon>
        <taxon>Aroideae</taxon>
        <taxon>Colocasieae</taxon>
        <taxon>Colocasia</taxon>
    </lineage>
</organism>
<dbReference type="InterPro" id="IPR045111">
    <property type="entry name" value="Vps41/Vps8"/>
</dbReference>
<name>A0A843VNL4_COLES</name>
<comment type="caution">
    <text evidence="2">The sequence shown here is derived from an EMBL/GenBank/DDBJ whole genome shotgun (WGS) entry which is preliminary data.</text>
</comment>
<evidence type="ECO:0000313" key="3">
    <source>
        <dbReference type="Proteomes" id="UP000652761"/>
    </source>
</evidence>
<evidence type="ECO:0000259" key="1">
    <source>
        <dbReference type="Pfam" id="PF23555"/>
    </source>
</evidence>
<dbReference type="Proteomes" id="UP000652761">
    <property type="component" value="Unassembled WGS sequence"/>
</dbReference>
<dbReference type="GO" id="GO:0005770">
    <property type="term" value="C:late endosome"/>
    <property type="evidence" value="ECO:0007669"/>
    <property type="project" value="TreeGrafter"/>
</dbReference>
<dbReference type="GO" id="GO:0034058">
    <property type="term" value="P:endosomal vesicle fusion"/>
    <property type="evidence" value="ECO:0007669"/>
    <property type="project" value="TreeGrafter"/>
</dbReference>
<dbReference type="AlphaFoldDB" id="A0A843VNL4"/>
<dbReference type="OrthoDB" id="244107at2759"/>
<dbReference type="PANTHER" id="PTHR12616">
    <property type="entry name" value="VACUOLAR PROTEIN SORTING VPS41"/>
    <property type="match status" value="1"/>
</dbReference>
<sequence>MHQTLLLRREAMKQVSSKPPPTRRILRERGGIGDSCLVELYADYEPQMLLPFLRSSQHYRLDKIGVLLEHTVGNLDPLYIVRMVPDGLRIPRLRDHLVKIITDYRTETSLRHGCNDILKADCVNLLVKYYKEARHAVYLGSEEETLEKRGRSTSAHMTERVASVRNMEVKSRTKGGGRCCLCFDPFSIQDVSVVVFFCCHAYHVPCLMGGSDSIGDMNNESDDDDDTEAGGSRLRCVLCTNAAVG</sequence>
<proteinExistence type="predicted"/>
<dbReference type="InterPro" id="IPR057779">
    <property type="entry name" value="Znf_RING_Vps41"/>
</dbReference>
<dbReference type="PANTHER" id="PTHR12616:SF1">
    <property type="entry name" value="VACUOLAR PROTEIN SORTING-ASSOCIATED PROTEIN 41 HOMOLOG"/>
    <property type="match status" value="1"/>
</dbReference>
<dbReference type="GO" id="GO:0030897">
    <property type="term" value="C:HOPS complex"/>
    <property type="evidence" value="ECO:0007669"/>
    <property type="project" value="TreeGrafter"/>
</dbReference>
<protein>
    <recommendedName>
        <fullName evidence="1">Vps41 C-terminal RING finger domain-containing protein</fullName>
    </recommendedName>
</protein>
<dbReference type="GO" id="GO:0009267">
    <property type="term" value="P:cellular response to starvation"/>
    <property type="evidence" value="ECO:0007669"/>
    <property type="project" value="TreeGrafter"/>
</dbReference>
<reference evidence="2" key="1">
    <citation type="submission" date="2017-07" db="EMBL/GenBank/DDBJ databases">
        <title>Taro Niue Genome Assembly and Annotation.</title>
        <authorList>
            <person name="Atibalentja N."/>
            <person name="Keating K."/>
            <person name="Fields C.J."/>
        </authorList>
    </citation>
    <scope>NUCLEOTIDE SEQUENCE</scope>
    <source>
        <strain evidence="2">Niue_2</strain>
        <tissue evidence="2">Leaf</tissue>
    </source>
</reference>
<evidence type="ECO:0000313" key="2">
    <source>
        <dbReference type="EMBL" id="MQL97555.1"/>
    </source>
</evidence>
<dbReference type="EMBL" id="NMUH01002067">
    <property type="protein sequence ID" value="MQL97555.1"/>
    <property type="molecule type" value="Genomic_DNA"/>
</dbReference>